<evidence type="ECO:0000313" key="5">
    <source>
        <dbReference type="Proteomes" id="UP000325286"/>
    </source>
</evidence>
<name>A0A5B9QX15_9BACT</name>
<sequence>MTSFHTFLQQRIAAGGFSTEDTLSSLLPLIREVLDAHAAGFVAPLEGLDALHVDGVRLWFAEKDRRSPLQAATRLRSIEAANRANVEILNEQYRTADVGEGTQQIIAAELGKRDQEIQRPVYLPGYVSWEHQIGHHDPLTDVFSLGMLLASLACGLDFTDPAQLETFVSKRRNLFELNASLHPVLARAIVQMTELDRHRRVQQLSALLHSLEHYRDQDVDFEFDLARIPGFRQQDSRSKQSVVLSKLRERLFEISRRNRLLHFRPTMQTANLTQASVPLSFDIKNIRPNQILIWDDAFKKTLIAGKAISLNKYLNFAEALYLPSLLDRIIAEARKDQAEYGFAQLRLVVCFLNWANLKEKPVQQFASPLVLVPVQLKKKKGVRDTYTLQALESVAEVNPVIRHQFKQLYAIDLPETLDLTKTTLDAFFDYLAQKIEASEPAITLNKIDRPRIALIHDKAKRKLDQYRRRARVSGRGVRTFMDVDYSYDPANYHPLGIKLFSSKIQPPSTSLQAILEQQPRPRSYVAPADEPTPTVEKSKTFFQMQEGGDDNPYSWDFDLCNVTLANFKYRKMSLVRDYEALLQSPCSNPAFEATFSLTPRDDKRELLESPPLDQRYDVVPCDPTQAIAIEEARAESSYIIQGPPGTGKSQTITNLIADYVARGKRVLFVCEKRAAIDVVYARLRQCGLGSLCCLIHDSQADKKAFVMDLKQTYENLLEQAPTHGERRSGRRKRLLNLIDKELQPLERFDAAMQSTPSHVGLPVRDLISRCLTMSTEPPPLDDLQKERLPGYADWWQHREAIERYVDALDEAIPDRVLAHHPLSRLSCQLIDAPRPLEQLTTHGTAAQTELQTAWAALTETLDRCGEPLERWNSLQAAGELTAYARCVLPLVEIQQLDLLDSDSDTSKQFDQAHRLWEEQQQIVRDAAKMNQAWVQKLTPADTTVALEQARVFETKTMPWLSPAWWRLRNILRHAYPFASDAVRRSWVRVLTDLQHEYQQIDAMEQFARETARRFHIDTEVSQFHGQLQDIRRQVAVLDPGLLQFHRQLLASPNAEAVLRALADIGPALQRLTSHLEPICDDYQELSLVELDSLLEQMLESRDTLPDVIRCLQELRDVPDELRRTLIYCPLTPDQVEAAIADHSLARVFQADRSLQRFSAGTRNQHVERIENYYQDWLDSNAEAICDTVKRRFLENVRISSLPAAQLKPEEKQFKKRYNRGRRELEHEFGKSMRYKSIRDLVTDESGEVVKDLKPVWLMSPLSVSDTLPLDTQQVDVVIFDEASQITLEEAIPSLFRAQQTIVVGDQMQLPPTDFFAVKRSEEDEEETTFEEDGEIIEYDLSSNSFLNHAATNLPSTMLGWHYRSRSESLISFSNWAFYDGRLLTVPEERLPEPGRRPLVARIATDAVEHVDEVFQRPISFHLMEHGRYEKRQNRAEAEYIAELVREVLNRRSGVSIGVIAFSEAQQSEIEAALQRLAKDDAAFRELLDAELERDEDNQFVGLLVKNLENIQGDERDVIILSVCYGPDARGKMLMNFGPINRSGGEKRLNVAFSRAKHHMVLVSSIRHDRITNDYNDGANCLKNYLHYAEAVSTGDRDTANRILHGMSPWHHAAGTENRQAIEGVAQQLAAALSAQGFIVDHHVGQSHFRCDLGVRRPDDTIYRLGIMMDSDAYYEQPDILERDMMRPKLLRAFGWRLTHVLAKDWHADREAVLKRLEGMLEASKKHGQ</sequence>
<dbReference type="GO" id="GO:0004386">
    <property type="term" value="F:helicase activity"/>
    <property type="evidence" value="ECO:0007669"/>
    <property type="project" value="InterPro"/>
</dbReference>
<proteinExistence type="predicted"/>
<feature type="domain" description="DNA2/NAM7 helicase helicase" evidence="1">
    <location>
        <begin position="622"/>
        <end position="698"/>
    </location>
</feature>
<dbReference type="Gene3D" id="1.10.510.10">
    <property type="entry name" value="Transferase(Phosphotransferase) domain 1"/>
    <property type="match status" value="1"/>
</dbReference>
<dbReference type="InterPro" id="IPR049468">
    <property type="entry name" value="Restrct_endonuc-II-like_dom"/>
</dbReference>
<dbReference type="Pfam" id="PF13087">
    <property type="entry name" value="AAA_12"/>
    <property type="match status" value="1"/>
</dbReference>
<keyword evidence="4" id="KW-0378">Hydrolase</keyword>
<dbReference type="RefSeq" id="WP_068137423.1">
    <property type="nucleotide sequence ID" value="NZ_CP042914.1"/>
</dbReference>
<dbReference type="CDD" id="cd18808">
    <property type="entry name" value="SF1_C_Upf1"/>
    <property type="match status" value="1"/>
</dbReference>
<evidence type="ECO:0000259" key="2">
    <source>
        <dbReference type="Pfam" id="PF13087"/>
    </source>
</evidence>
<organism evidence="4 5">
    <name type="scientific">Roseimaritima ulvae</name>
    <dbReference type="NCBI Taxonomy" id="980254"/>
    <lineage>
        <taxon>Bacteria</taxon>
        <taxon>Pseudomonadati</taxon>
        <taxon>Planctomycetota</taxon>
        <taxon>Planctomycetia</taxon>
        <taxon>Pirellulales</taxon>
        <taxon>Pirellulaceae</taxon>
        <taxon>Roseimaritima</taxon>
    </lineage>
</organism>
<dbReference type="SUPFAM" id="SSF52980">
    <property type="entry name" value="Restriction endonuclease-like"/>
    <property type="match status" value="1"/>
</dbReference>
<dbReference type="InterPro" id="IPR045055">
    <property type="entry name" value="DNA2/NAM7-like"/>
</dbReference>
<reference evidence="4 5" key="1">
    <citation type="submission" date="2019-08" db="EMBL/GenBank/DDBJ databases">
        <title>Deep-cultivation of Planctomycetes and their phenomic and genomic characterization uncovers novel biology.</title>
        <authorList>
            <person name="Wiegand S."/>
            <person name="Jogler M."/>
            <person name="Boedeker C."/>
            <person name="Pinto D."/>
            <person name="Vollmers J."/>
            <person name="Rivas-Marin E."/>
            <person name="Kohn T."/>
            <person name="Peeters S.H."/>
            <person name="Heuer A."/>
            <person name="Rast P."/>
            <person name="Oberbeckmann S."/>
            <person name="Bunk B."/>
            <person name="Jeske O."/>
            <person name="Meyerdierks A."/>
            <person name="Storesund J.E."/>
            <person name="Kallscheuer N."/>
            <person name="Luecker S."/>
            <person name="Lage O.M."/>
            <person name="Pohl T."/>
            <person name="Merkel B.J."/>
            <person name="Hornburger P."/>
            <person name="Mueller R.-W."/>
            <person name="Bruemmer F."/>
            <person name="Labrenz M."/>
            <person name="Spormann A.M."/>
            <person name="Op den Camp H."/>
            <person name="Overmann J."/>
            <person name="Amann R."/>
            <person name="Jetten M.S.M."/>
            <person name="Mascher T."/>
            <person name="Medema M.H."/>
            <person name="Devos D.P."/>
            <person name="Kaster A.-K."/>
            <person name="Ovreas L."/>
            <person name="Rohde M."/>
            <person name="Galperin M.Y."/>
            <person name="Jogler C."/>
        </authorList>
    </citation>
    <scope>NUCLEOTIDE SEQUENCE [LARGE SCALE GENOMIC DNA]</scope>
    <source>
        <strain evidence="4 5">UC8</strain>
    </source>
</reference>
<protein>
    <submittedName>
        <fullName evidence="4">RecBCD enzyme subunit RecD</fullName>
        <ecNumber evidence="4">3.1.11.5</ecNumber>
    </submittedName>
</protein>
<dbReference type="PANTHER" id="PTHR10887">
    <property type="entry name" value="DNA2/NAM7 HELICASE FAMILY"/>
    <property type="match status" value="1"/>
</dbReference>
<dbReference type="KEGG" id="rul:UC8_04580"/>
<dbReference type="InterPro" id="IPR041679">
    <property type="entry name" value="DNA2/NAM7-like_C"/>
</dbReference>
<dbReference type="Pfam" id="PF18741">
    <property type="entry name" value="MTES_1575"/>
    <property type="match status" value="1"/>
</dbReference>
<dbReference type="SUPFAM" id="SSF56112">
    <property type="entry name" value="Protein kinase-like (PK-like)"/>
    <property type="match status" value="1"/>
</dbReference>
<dbReference type="InterPro" id="IPR011009">
    <property type="entry name" value="Kinase-like_dom_sf"/>
</dbReference>
<dbReference type="SUPFAM" id="SSF52540">
    <property type="entry name" value="P-loop containing nucleoside triphosphate hydrolases"/>
    <property type="match status" value="1"/>
</dbReference>
<dbReference type="InterPro" id="IPR027417">
    <property type="entry name" value="P-loop_NTPase"/>
</dbReference>
<dbReference type="PANTHER" id="PTHR10887:SF530">
    <property type="entry name" value="SUPERFAMILY I DNA HELICASES"/>
    <property type="match status" value="1"/>
</dbReference>
<evidence type="ECO:0000259" key="1">
    <source>
        <dbReference type="Pfam" id="PF13086"/>
    </source>
</evidence>
<dbReference type="GO" id="GO:0008854">
    <property type="term" value="F:exodeoxyribonuclease V activity"/>
    <property type="evidence" value="ECO:0007669"/>
    <property type="project" value="UniProtKB-EC"/>
</dbReference>
<dbReference type="Proteomes" id="UP000325286">
    <property type="component" value="Chromosome"/>
</dbReference>
<dbReference type="EC" id="3.1.11.5" evidence="4"/>
<keyword evidence="5" id="KW-1185">Reference proteome</keyword>
<dbReference type="InterPro" id="IPR011335">
    <property type="entry name" value="Restrct_endonuc-II-like"/>
</dbReference>
<dbReference type="InterPro" id="IPR041677">
    <property type="entry name" value="DNA2/NAM7_AAA_11"/>
</dbReference>
<dbReference type="Gene3D" id="3.40.50.300">
    <property type="entry name" value="P-loop containing nucleotide triphosphate hydrolases"/>
    <property type="match status" value="3"/>
</dbReference>
<dbReference type="Pfam" id="PF13195">
    <property type="entry name" value="DUF4011"/>
    <property type="match status" value="1"/>
</dbReference>
<feature type="domain" description="Restriction endonuclease type II-like" evidence="3">
    <location>
        <begin position="1626"/>
        <end position="1717"/>
    </location>
</feature>
<dbReference type="InterPro" id="IPR025103">
    <property type="entry name" value="DUF4011"/>
</dbReference>
<dbReference type="InterPro" id="IPR047187">
    <property type="entry name" value="SF1_C_Upf1"/>
</dbReference>
<evidence type="ECO:0000259" key="3">
    <source>
        <dbReference type="Pfam" id="PF18741"/>
    </source>
</evidence>
<dbReference type="OrthoDB" id="9757917at2"/>
<feature type="domain" description="DNA2/NAM7 helicase helicase" evidence="1">
    <location>
        <begin position="1135"/>
        <end position="1312"/>
    </location>
</feature>
<gene>
    <name evidence="4" type="primary">recD</name>
    <name evidence="4" type="ORF">UC8_04580</name>
</gene>
<dbReference type="Pfam" id="PF13086">
    <property type="entry name" value="AAA_11"/>
    <property type="match status" value="2"/>
</dbReference>
<evidence type="ECO:0000313" key="4">
    <source>
        <dbReference type="EMBL" id="QEG38501.1"/>
    </source>
</evidence>
<feature type="domain" description="DNA2/NAM7 helicase-like C-terminal" evidence="2">
    <location>
        <begin position="1350"/>
        <end position="1564"/>
    </location>
</feature>
<accession>A0A5B9QX15</accession>
<dbReference type="EMBL" id="CP042914">
    <property type="protein sequence ID" value="QEG38501.1"/>
    <property type="molecule type" value="Genomic_DNA"/>
</dbReference>